<feature type="compositionally biased region" description="Basic residues" evidence="1">
    <location>
        <begin position="136"/>
        <end position="147"/>
    </location>
</feature>
<dbReference type="EMBL" id="ML978125">
    <property type="protein sequence ID" value="KAF2099655.1"/>
    <property type="molecule type" value="Genomic_DNA"/>
</dbReference>
<feature type="region of interest" description="Disordered" evidence="1">
    <location>
        <begin position="435"/>
        <end position="457"/>
    </location>
</feature>
<dbReference type="AlphaFoldDB" id="A0A9P4M762"/>
<feature type="compositionally biased region" description="Basic and acidic residues" evidence="1">
    <location>
        <begin position="382"/>
        <end position="397"/>
    </location>
</feature>
<feature type="compositionally biased region" description="Polar residues" evidence="1">
    <location>
        <begin position="276"/>
        <end position="285"/>
    </location>
</feature>
<feature type="compositionally biased region" description="Low complexity" evidence="1">
    <location>
        <begin position="44"/>
        <end position="55"/>
    </location>
</feature>
<gene>
    <name evidence="2" type="ORF">NA57DRAFT_75159</name>
</gene>
<feature type="region of interest" description="Disordered" evidence="1">
    <location>
        <begin position="207"/>
        <end position="407"/>
    </location>
</feature>
<reference evidence="2" key="1">
    <citation type="journal article" date="2020" name="Stud. Mycol.">
        <title>101 Dothideomycetes genomes: a test case for predicting lifestyles and emergence of pathogens.</title>
        <authorList>
            <person name="Haridas S."/>
            <person name="Albert R."/>
            <person name="Binder M."/>
            <person name="Bloem J."/>
            <person name="Labutti K."/>
            <person name="Salamov A."/>
            <person name="Andreopoulos B."/>
            <person name="Baker S."/>
            <person name="Barry K."/>
            <person name="Bills G."/>
            <person name="Bluhm B."/>
            <person name="Cannon C."/>
            <person name="Castanera R."/>
            <person name="Culley D."/>
            <person name="Daum C."/>
            <person name="Ezra D."/>
            <person name="Gonzalez J."/>
            <person name="Henrissat B."/>
            <person name="Kuo A."/>
            <person name="Liang C."/>
            <person name="Lipzen A."/>
            <person name="Lutzoni F."/>
            <person name="Magnuson J."/>
            <person name="Mondo S."/>
            <person name="Nolan M."/>
            <person name="Ohm R."/>
            <person name="Pangilinan J."/>
            <person name="Park H.-J."/>
            <person name="Ramirez L."/>
            <person name="Alfaro M."/>
            <person name="Sun H."/>
            <person name="Tritt A."/>
            <person name="Yoshinaga Y."/>
            <person name="Zwiers L.-H."/>
            <person name="Turgeon B."/>
            <person name="Goodwin S."/>
            <person name="Spatafora J."/>
            <person name="Crous P."/>
            <person name="Grigoriev I."/>
        </authorList>
    </citation>
    <scope>NUCLEOTIDE SEQUENCE</scope>
    <source>
        <strain evidence="2">CBS 133067</strain>
    </source>
</reference>
<evidence type="ECO:0000313" key="2">
    <source>
        <dbReference type="EMBL" id="KAF2099655.1"/>
    </source>
</evidence>
<keyword evidence="3" id="KW-1185">Reference proteome</keyword>
<sequence>MDIDKWLENTAARDPSPPIPLQPHKRPRKTIDNQRKQSRRRKASPASSLLEPALLHKSVDGDSPVPAKRKKIAARSSSGAAKPASDTDQELLPPAQSYERRPRRKTRPDLYEPKADKPVQEKRRKREHRDDSPERQHRRKKKGRHERVKPNLAENFQAQNVPAERLTLKPKSNIGLFQKGRASNPVRGRGLPDLTFSEMKFLHKRNLSENEQAANDNLKTSRAKDRNEISNEEFSAYFASERPPLAEKSTNIPSKPAKTNRDKIPFSNAGRRRKPSSTADSTLQTIELPEKPFLGFGSRGGRQSSASCFTRSESGKAPGQLRDRERMSSAANATNLHQPDLEPKRPRSRGKAPNEQDDNMLPSDDTAELQRRLRRQAAKHLPLRDSEPRHPIGERRPSSFSSMPPSSKLAEYGLRLKNAVSGQSGATAAFQANVEPANHSSHSHHNAPEPFQMHQDRQQDLRMPGDQLGQSDLDNEQRRNSILHNVRQRGHPDQFNPAPPSAEAFRYATGEVRQRRFLGATEPVHPSTRDLPTRGRTSNFSEHFALPTNLVGQEYIPTYMGQPLEGFQSTYQAYDIEAVPNHLADVYQIDELDEEEEDAEDKAAGDYDYDYRESIYGETAMLTDEESDAASQTRLHWQSARPEAAMDNGDGDDQDMFEGFWQPNVLC</sequence>
<name>A0A9P4M762_9PEZI</name>
<feature type="compositionally biased region" description="Polar residues" evidence="1">
    <location>
        <begin position="301"/>
        <end position="312"/>
    </location>
</feature>
<feature type="compositionally biased region" description="Low complexity" evidence="1">
    <location>
        <begin position="398"/>
        <end position="407"/>
    </location>
</feature>
<dbReference type="Proteomes" id="UP000799772">
    <property type="component" value="Unassembled WGS sequence"/>
</dbReference>
<evidence type="ECO:0000256" key="1">
    <source>
        <dbReference type="SAM" id="MobiDB-lite"/>
    </source>
</evidence>
<accession>A0A9P4M762</accession>
<feature type="compositionally biased region" description="Basic and acidic residues" evidence="1">
    <location>
        <begin position="107"/>
        <end position="121"/>
    </location>
</feature>
<comment type="caution">
    <text evidence="2">The sequence shown here is derived from an EMBL/GenBank/DDBJ whole genome shotgun (WGS) entry which is preliminary data.</text>
</comment>
<organism evidence="2 3">
    <name type="scientific">Rhizodiscina lignyota</name>
    <dbReference type="NCBI Taxonomy" id="1504668"/>
    <lineage>
        <taxon>Eukaryota</taxon>
        <taxon>Fungi</taxon>
        <taxon>Dikarya</taxon>
        <taxon>Ascomycota</taxon>
        <taxon>Pezizomycotina</taxon>
        <taxon>Dothideomycetes</taxon>
        <taxon>Pleosporomycetidae</taxon>
        <taxon>Aulographales</taxon>
        <taxon>Rhizodiscinaceae</taxon>
        <taxon>Rhizodiscina</taxon>
    </lineage>
</organism>
<feature type="region of interest" description="Disordered" evidence="1">
    <location>
        <begin position="1"/>
        <end position="167"/>
    </location>
</feature>
<dbReference type="OrthoDB" id="2537141at2759"/>
<protein>
    <submittedName>
        <fullName evidence="2">Uncharacterized protein</fullName>
    </submittedName>
</protein>
<proteinExistence type="predicted"/>
<feature type="region of interest" description="Disordered" evidence="1">
    <location>
        <begin position="624"/>
        <end position="655"/>
    </location>
</feature>
<feature type="compositionally biased region" description="Polar residues" evidence="1">
    <location>
        <begin position="209"/>
        <end position="220"/>
    </location>
</feature>
<evidence type="ECO:0000313" key="3">
    <source>
        <dbReference type="Proteomes" id="UP000799772"/>
    </source>
</evidence>